<feature type="transmembrane region" description="Helical" evidence="1">
    <location>
        <begin position="57"/>
        <end position="75"/>
    </location>
</feature>
<dbReference type="Proteomes" id="UP000011014">
    <property type="component" value="Unassembled WGS sequence"/>
</dbReference>
<name>E4YJ89_OIKDI</name>
<dbReference type="EMBL" id="FN654644">
    <property type="protein sequence ID" value="CBY35550.1"/>
    <property type="molecule type" value="Genomic_DNA"/>
</dbReference>
<proteinExistence type="predicted"/>
<protein>
    <submittedName>
        <fullName evidence="2">Uncharacterized protein</fullName>
    </submittedName>
</protein>
<accession>E4YJ89</accession>
<evidence type="ECO:0000256" key="1">
    <source>
        <dbReference type="SAM" id="Phobius"/>
    </source>
</evidence>
<gene>
    <name evidence="2" type="ORF">GSOID_T00027373001</name>
</gene>
<sequence length="242" mass="28083">MLPNIYDPTSRVRSYKDLGVSVSSINQRLPPGKQTKSAFISPWVLRERLLYFRKNKMVFFGILASTAIAWPIFMIQTMNSMLISSKVIEKMTPTQPLEGSNAFVQFIENSTRISDGFFCPCAVTGSSCMGKSCELKTVDFEYRVNQLKMINRRLDELFPPQSYTIDFERDLFRTSEGRHYLQAWVCNFPKKLKHKKKFQIIFYQNLIVQLSALPIRELRSVIMMIVRCWSNNFTASSVRNRG</sequence>
<keyword evidence="1" id="KW-0472">Membrane</keyword>
<reference evidence="2" key="1">
    <citation type="journal article" date="2010" name="Science">
        <title>Plasticity of animal genome architecture unmasked by rapid evolution of a pelagic tunicate.</title>
        <authorList>
            <person name="Denoeud F."/>
            <person name="Henriet S."/>
            <person name="Mungpakdee S."/>
            <person name="Aury J.M."/>
            <person name="Da Silva C."/>
            <person name="Brinkmann H."/>
            <person name="Mikhaleva J."/>
            <person name="Olsen L.C."/>
            <person name="Jubin C."/>
            <person name="Canestro C."/>
            <person name="Bouquet J.M."/>
            <person name="Danks G."/>
            <person name="Poulain J."/>
            <person name="Campsteijn C."/>
            <person name="Adamski M."/>
            <person name="Cross I."/>
            <person name="Yadetie F."/>
            <person name="Muffato M."/>
            <person name="Louis A."/>
            <person name="Butcher S."/>
            <person name="Tsagkogeorga G."/>
            <person name="Konrad A."/>
            <person name="Singh S."/>
            <person name="Jensen M.F."/>
            <person name="Cong E.H."/>
            <person name="Eikeseth-Otteraa H."/>
            <person name="Noel B."/>
            <person name="Anthouard V."/>
            <person name="Porcel B.M."/>
            <person name="Kachouri-Lafond R."/>
            <person name="Nishino A."/>
            <person name="Ugolini M."/>
            <person name="Chourrout P."/>
            <person name="Nishida H."/>
            <person name="Aasland R."/>
            <person name="Huzurbazar S."/>
            <person name="Westhof E."/>
            <person name="Delsuc F."/>
            <person name="Lehrach H."/>
            <person name="Reinhardt R."/>
            <person name="Weissenbach J."/>
            <person name="Roy S.W."/>
            <person name="Artiguenave F."/>
            <person name="Postlethwait J.H."/>
            <person name="Manak J.R."/>
            <person name="Thompson E.M."/>
            <person name="Jaillon O."/>
            <person name="Du Pasquier L."/>
            <person name="Boudinot P."/>
            <person name="Liberles D.A."/>
            <person name="Volff J.N."/>
            <person name="Philippe H."/>
            <person name="Lenhard B."/>
            <person name="Roest Crollius H."/>
            <person name="Wincker P."/>
            <person name="Chourrout D."/>
        </authorList>
    </citation>
    <scope>NUCLEOTIDE SEQUENCE [LARGE SCALE GENOMIC DNA]</scope>
</reference>
<keyword evidence="1" id="KW-0812">Transmembrane</keyword>
<evidence type="ECO:0000313" key="2">
    <source>
        <dbReference type="EMBL" id="CBY35550.1"/>
    </source>
</evidence>
<keyword evidence="1" id="KW-1133">Transmembrane helix</keyword>
<organism evidence="2">
    <name type="scientific">Oikopleura dioica</name>
    <name type="common">Tunicate</name>
    <dbReference type="NCBI Taxonomy" id="34765"/>
    <lineage>
        <taxon>Eukaryota</taxon>
        <taxon>Metazoa</taxon>
        <taxon>Chordata</taxon>
        <taxon>Tunicata</taxon>
        <taxon>Appendicularia</taxon>
        <taxon>Copelata</taxon>
        <taxon>Oikopleuridae</taxon>
        <taxon>Oikopleura</taxon>
    </lineage>
</organism>
<dbReference type="AlphaFoldDB" id="E4YJ89"/>